<evidence type="ECO:0000256" key="1">
    <source>
        <dbReference type="SAM" id="SignalP"/>
    </source>
</evidence>
<feature type="signal peptide" evidence="1">
    <location>
        <begin position="1"/>
        <end position="18"/>
    </location>
</feature>
<evidence type="ECO:0000313" key="3">
    <source>
        <dbReference type="WBParaSite" id="PSU_v2.g9616.t1"/>
    </source>
</evidence>
<keyword evidence="2" id="KW-1185">Reference proteome</keyword>
<dbReference type="WBParaSite" id="PSU_v2.g9616.t1">
    <property type="protein sequence ID" value="PSU_v2.g9616.t1"/>
    <property type="gene ID" value="PSU_v2.g9616"/>
</dbReference>
<name>A0A914ZD66_9BILA</name>
<reference evidence="3" key="1">
    <citation type="submission" date="2022-11" db="UniProtKB">
        <authorList>
            <consortium name="WormBaseParasite"/>
        </authorList>
    </citation>
    <scope>IDENTIFICATION</scope>
</reference>
<organism evidence="2 3">
    <name type="scientific">Panagrolaimus superbus</name>
    <dbReference type="NCBI Taxonomy" id="310955"/>
    <lineage>
        <taxon>Eukaryota</taxon>
        <taxon>Metazoa</taxon>
        <taxon>Ecdysozoa</taxon>
        <taxon>Nematoda</taxon>
        <taxon>Chromadorea</taxon>
        <taxon>Rhabditida</taxon>
        <taxon>Tylenchina</taxon>
        <taxon>Panagrolaimomorpha</taxon>
        <taxon>Panagrolaimoidea</taxon>
        <taxon>Panagrolaimidae</taxon>
        <taxon>Panagrolaimus</taxon>
    </lineage>
</organism>
<proteinExistence type="predicted"/>
<evidence type="ECO:0000313" key="2">
    <source>
        <dbReference type="Proteomes" id="UP000887577"/>
    </source>
</evidence>
<protein>
    <submittedName>
        <fullName evidence="3">Uncharacterized protein</fullName>
    </submittedName>
</protein>
<dbReference type="Proteomes" id="UP000887577">
    <property type="component" value="Unplaced"/>
</dbReference>
<keyword evidence="1" id="KW-0732">Signal</keyword>
<dbReference type="AlphaFoldDB" id="A0A914ZD66"/>
<accession>A0A914ZD66</accession>
<sequence length="110" mass="12234">MKAFSLLLVCILPATVCSYAYLPNSRGSQSAAESVCRSLPYRTAYIGSKCFIALASDDSEDEYSDATKTCRNILKGDTDSHFKNYDFKPDLAEVKCDALLDEIKRSFILK</sequence>
<feature type="chain" id="PRO_5038116706" evidence="1">
    <location>
        <begin position="19"/>
        <end position="110"/>
    </location>
</feature>